<keyword evidence="3" id="KW-1185">Reference proteome</keyword>
<name>A0A1V4I5R0_9FIRM</name>
<protein>
    <submittedName>
        <fullName evidence="2">RNA polymerase sigma factor RpoH</fullName>
    </submittedName>
</protein>
<dbReference type="GO" id="GO:0006352">
    <property type="term" value="P:DNA-templated transcription initiation"/>
    <property type="evidence" value="ECO:0007669"/>
    <property type="project" value="InterPro"/>
</dbReference>
<dbReference type="Gene3D" id="1.20.140.160">
    <property type="match status" value="1"/>
</dbReference>
<sequence>MCTYEEINNLVKLSNKGCKTSLESLITTLKPLIISKCKHYFGYVNEDLYSDGILRSIELIKNFDFEKNTKFLGYMEYMLSCFYWDKKRKLLKESENEMLIDDSIEHSYEEDYSFIDIEECLSMLNDKERYIITQHILNGDTLVNISKNLNISYKYTKSLKSKAIKKLNIFFST</sequence>
<dbReference type="RefSeq" id="WP_158080490.1">
    <property type="nucleotide sequence ID" value="NZ_MZGW01000006.1"/>
</dbReference>
<dbReference type="SUPFAM" id="SSF88946">
    <property type="entry name" value="Sigma2 domain of RNA polymerase sigma factors"/>
    <property type="match status" value="1"/>
</dbReference>
<feature type="domain" description="RNA polymerase sigma-70 region 4" evidence="1">
    <location>
        <begin position="120"/>
        <end position="167"/>
    </location>
</feature>
<dbReference type="AlphaFoldDB" id="A0A1V4I5R0"/>
<dbReference type="Proteomes" id="UP000190140">
    <property type="component" value="Unassembled WGS sequence"/>
</dbReference>
<dbReference type="GO" id="GO:0003700">
    <property type="term" value="F:DNA-binding transcription factor activity"/>
    <property type="evidence" value="ECO:0007669"/>
    <property type="project" value="InterPro"/>
</dbReference>
<evidence type="ECO:0000259" key="1">
    <source>
        <dbReference type="Pfam" id="PF04545"/>
    </source>
</evidence>
<accession>A0A1V4I5R0</accession>
<reference evidence="2 3" key="1">
    <citation type="submission" date="2017-03" db="EMBL/GenBank/DDBJ databases">
        <title>Genome sequence of Clostridium thermoalcaliphilum DSM 7309.</title>
        <authorList>
            <person name="Poehlein A."/>
            <person name="Daniel R."/>
        </authorList>
    </citation>
    <scope>NUCLEOTIDE SEQUENCE [LARGE SCALE GENOMIC DNA]</scope>
    <source>
        <strain evidence="2 3">DSM 7309</strain>
    </source>
</reference>
<dbReference type="EMBL" id="MZGW01000006">
    <property type="protein sequence ID" value="OPJ55302.1"/>
    <property type="molecule type" value="Genomic_DNA"/>
</dbReference>
<organism evidence="2 3">
    <name type="scientific">Alkalithermobacter paradoxus</name>
    <dbReference type="NCBI Taxonomy" id="29349"/>
    <lineage>
        <taxon>Bacteria</taxon>
        <taxon>Bacillati</taxon>
        <taxon>Bacillota</taxon>
        <taxon>Clostridia</taxon>
        <taxon>Peptostreptococcales</taxon>
        <taxon>Tepidibacteraceae</taxon>
        <taxon>Alkalithermobacter</taxon>
    </lineage>
</organism>
<dbReference type="OrthoDB" id="1752735at2"/>
<evidence type="ECO:0000313" key="2">
    <source>
        <dbReference type="EMBL" id="OPJ55302.1"/>
    </source>
</evidence>
<dbReference type="NCBIfam" id="TIGR02937">
    <property type="entry name" value="sigma70-ECF"/>
    <property type="match status" value="1"/>
</dbReference>
<evidence type="ECO:0000313" key="3">
    <source>
        <dbReference type="Proteomes" id="UP000190140"/>
    </source>
</evidence>
<dbReference type="SUPFAM" id="SSF88659">
    <property type="entry name" value="Sigma3 and sigma4 domains of RNA polymerase sigma factors"/>
    <property type="match status" value="1"/>
</dbReference>
<dbReference type="STRING" id="29349.CLOTH_16050"/>
<gene>
    <name evidence="2" type="primary">rpoH</name>
    <name evidence="2" type="ORF">CLOTH_16050</name>
</gene>
<dbReference type="InterPro" id="IPR013325">
    <property type="entry name" value="RNA_pol_sigma_r2"/>
</dbReference>
<dbReference type="InterPro" id="IPR014284">
    <property type="entry name" value="RNA_pol_sigma-70_dom"/>
</dbReference>
<proteinExistence type="predicted"/>
<dbReference type="InterPro" id="IPR007630">
    <property type="entry name" value="RNA_pol_sigma70_r4"/>
</dbReference>
<dbReference type="InterPro" id="IPR013324">
    <property type="entry name" value="RNA_pol_sigma_r3/r4-like"/>
</dbReference>
<dbReference type="Pfam" id="PF04545">
    <property type="entry name" value="Sigma70_r4"/>
    <property type="match status" value="1"/>
</dbReference>
<comment type="caution">
    <text evidence="2">The sequence shown here is derived from an EMBL/GenBank/DDBJ whole genome shotgun (WGS) entry which is preliminary data.</text>
</comment>